<dbReference type="InterPro" id="IPR000642">
    <property type="entry name" value="Peptidase_M41"/>
</dbReference>
<dbReference type="SUPFAM" id="SSF140990">
    <property type="entry name" value="FtsH protease domain-like"/>
    <property type="match status" value="1"/>
</dbReference>
<reference evidence="3 4" key="1">
    <citation type="submission" date="2021-03" db="EMBL/GenBank/DDBJ databases">
        <title>Whole genome sequence of Agrobacterium sp. strain Rnr.</title>
        <authorList>
            <person name="Mafakheri H."/>
            <person name="Taghavi S.M."/>
            <person name="Nemanja K."/>
            <person name="Osdaghi E."/>
        </authorList>
    </citation>
    <scope>NUCLEOTIDE SEQUENCE [LARGE SCALE GENOMIC DNA]</scope>
    <source>
        <strain evidence="3 4">Rnr</strain>
    </source>
</reference>
<dbReference type="Pfam" id="PF00004">
    <property type="entry name" value="AAA"/>
    <property type="match status" value="1"/>
</dbReference>
<comment type="similarity">
    <text evidence="1">Belongs to the AAA ATPase family.</text>
</comment>
<dbReference type="PROSITE" id="PS00674">
    <property type="entry name" value="AAA"/>
    <property type="match status" value="1"/>
</dbReference>
<protein>
    <submittedName>
        <fullName evidence="3">AAA family ATPase</fullName>
    </submittedName>
</protein>
<name>A0ABS3EJW9_9HYPH</name>
<accession>A0ABS3EJW9</accession>
<dbReference type="Pfam" id="PF01434">
    <property type="entry name" value="Peptidase_M41"/>
    <property type="match status" value="1"/>
</dbReference>
<dbReference type="EMBL" id="JAFLNA010000008">
    <property type="protein sequence ID" value="MBO0132286.1"/>
    <property type="molecule type" value="Genomic_DNA"/>
</dbReference>
<keyword evidence="4" id="KW-1185">Reference proteome</keyword>
<gene>
    <name evidence="3" type="ORF">JZX89_16250</name>
</gene>
<evidence type="ECO:0000313" key="4">
    <source>
        <dbReference type="Proteomes" id="UP000664699"/>
    </source>
</evidence>
<evidence type="ECO:0000313" key="3">
    <source>
        <dbReference type="EMBL" id="MBO0132286.1"/>
    </source>
</evidence>
<dbReference type="SMART" id="SM00382">
    <property type="entry name" value="AAA"/>
    <property type="match status" value="1"/>
</dbReference>
<organism evidence="3 4">
    <name type="scientific">Agrobacterium burrii</name>
    <dbReference type="NCBI Taxonomy" id="2815339"/>
    <lineage>
        <taxon>Bacteria</taxon>
        <taxon>Pseudomonadati</taxon>
        <taxon>Pseudomonadota</taxon>
        <taxon>Alphaproteobacteria</taxon>
        <taxon>Hyphomicrobiales</taxon>
        <taxon>Rhizobiaceae</taxon>
        <taxon>Rhizobium/Agrobacterium group</taxon>
        <taxon>Agrobacterium</taxon>
        <taxon>Agrobacterium tumefaciens complex</taxon>
    </lineage>
</organism>
<dbReference type="InterPro" id="IPR003959">
    <property type="entry name" value="ATPase_AAA_core"/>
</dbReference>
<sequence length="639" mass="70546">MTYHATRTKPAQNLATLVATMLIRASIRPFLTASNFMVAIKIPDRIDVELYEAATRQLLKRDHIIEIDDGVIVNEATEVSQTGWNLISKFRDVGRVVIFYTDEDEISSDLAVMIDYRTSIASPRGVHFAAAAKRLGVPMAEEDAAYLATKPLRDVRLAIRPGRPVRRLVRHLQALPERDVEPAPKVLAPGAVLLERMYGYGQAKSWGLQLAEDIKRWMRGEIEWRDVDRGILLNGPPGSGKTTYARALANTCGIALIAESAASWQARGHLGDMLKAMRKSFATARGAQPCILLLDEFDSFGHRGFATDGQNYDYKVQVVNGLLECLDPSDGREGVVVIATTNNAKAIDPAFLRPGRLERVIDIALPDADARKAILEFHLRHEYTGNVEQFRSATEGWSGAEIEKLARDARRLARQAERPEVTEGDILAVMPPVVHLTQDERFRLAVHEMGHAIVGYSLRPDSLVKVTITGRRPATKSWSQIGTTQFEEPFPFMPTAKHFQDVIAIFLAGMAAERAVFGDHSAGSGGDASADLAIATDFATMIERSFGFGDGLLTDMGTGSRPLESLRLADPMLREAVRQRLDTEYQRAAAILLASKSALELLASRLSETLELGVEEVREVFAQTPGVKTSRLRRRRSQA</sequence>
<feature type="domain" description="AAA+ ATPase" evidence="2">
    <location>
        <begin position="227"/>
        <end position="367"/>
    </location>
</feature>
<dbReference type="InterPro" id="IPR027417">
    <property type="entry name" value="P-loop_NTPase"/>
</dbReference>
<dbReference type="PANTHER" id="PTHR23076:SF97">
    <property type="entry name" value="ATP-DEPENDENT ZINC METALLOPROTEASE YME1L1"/>
    <property type="match status" value="1"/>
</dbReference>
<dbReference type="Gene3D" id="1.10.8.60">
    <property type="match status" value="1"/>
</dbReference>
<dbReference type="SUPFAM" id="SSF52540">
    <property type="entry name" value="P-loop containing nucleoside triphosphate hydrolases"/>
    <property type="match status" value="1"/>
</dbReference>
<dbReference type="RefSeq" id="WP_207134721.1">
    <property type="nucleotide sequence ID" value="NZ_JAFLNA010000008.1"/>
</dbReference>
<dbReference type="InterPro" id="IPR037219">
    <property type="entry name" value="Peptidase_M41-like"/>
</dbReference>
<dbReference type="Proteomes" id="UP000664699">
    <property type="component" value="Unassembled WGS sequence"/>
</dbReference>
<comment type="caution">
    <text evidence="3">The sequence shown here is derived from an EMBL/GenBank/DDBJ whole genome shotgun (WGS) entry which is preliminary data.</text>
</comment>
<dbReference type="InterPro" id="IPR003960">
    <property type="entry name" value="ATPase_AAA_CS"/>
</dbReference>
<dbReference type="PANTHER" id="PTHR23076">
    <property type="entry name" value="METALLOPROTEASE M41 FTSH"/>
    <property type="match status" value="1"/>
</dbReference>
<dbReference type="InterPro" id="IPR003593">
    <property type="entry name" value="AAA+_ATPase"/>
</dbReference>
<proteinExistence type="inferred from homology"/>
<dbReference type="Gene3D" id="1.20.58.760">
    <property type="entry name" value="Peptidase M41"/>
    <property type="match status" value="1"/>
</dbReference>
<evidence type="ECO:0000256" key="1">
    <source>
        <dbReference type="RuleBase" id="RU003651"/>
    </source>
</evidence>
<dbReference type="Gene3D" id="3.40.50.300">
    <property type="entry name" value="P-loop containing nucleotide triphosphate hydrolases"/>
    <property type="match status" value="1"/>
</dbReference>
<keyword evidence="1" id="KW-0547">Nucleotide-binding</keyword>
<keyword evidence="1" id="KW-0067">ATP-binding</keyword>
<dbReference type="CDD" id="cd19481">
    <property type="entry name" value="RecA-like_protease"/>
    <property type="match status" value="1"/>
</dbReference>
<evidence type="ECO:0000259" key="2">
    <source>
        <dbReference type="SMART" id="SM00382"/>
    </source>
</evidence>